<reference evidence="3" key="1">
    <citation type="submission" date="2009-09" db="EMBL/GenBank/DDBJ databases">
        <title>The complete chromosome of Alicyclobacillus acidocaldarius subsp. acidocaldarius DSM 446.</title>
        <authorList>
            <consortium name="US DOE Joint Genome Institute (JGI-PGF)"/>
            <person name="Lucas S."/>
            <person name="Copeland A."/>
            <person name="Lapidus A."/>
            <person name="Glavina del Rio T."/>
            <person name="Dalin E."/>
            <person name="Tice H."/>
            <person name="Bruce D."/>
            <person name="Goodwin L."/>
            <person name="Pitluck S."/>
            <person name="Kyrpides N."/>
            <person name="Mavromatis K."/>
            <person name="Ivanova N."/>
            <person name="Ovchinnikova G."/>
            <person name="Chertkov O."/>
            <person name="Sims D."/>
            <person name="Brettin T."/>
            <person name="Detter J.C."/>
            <person name="Han C."/>
            <person name="Larimer F."/>
            <person name="Land M."/>
            <person name="Hauser L."/>
            <person name="Markowitz V."/>
            <person name="Cheng J.-F."/>
            <person name="Hugenholtz P."/>
            <person name="Woyke T."/>
            <person name="Wu D."/>
            <person name="Pukall R."/>
            <person name="Klenk H.-P."/>
            <person name="Eisen J.A."/>
        </authorList>
    </citation>
    <scope>NUCLEOTIDE SEQUENCE [LARGE SCALE GENOMIC DNA]</scope>
    <source>
        <strain evidence="3">ATCC 27009 / DSM 446 / BCRC 14685 / JCM 5260 / KCTC 1825 / NBRC 15652 / NCIMB 11725 / NRRL B-14509 / 104-IA</strain>
    </source>
</reference>
<evidence type="ECO:0000313" key="3">
    <source>
        <dbReference type="Proteomes" id="UP000001917"/>
    </source>
</evidence>
<dbReference type="AlphaFoldDB" id="C8WUG2"/>
<accession>C8WUG2</accession>
<gene>
    <name evidence="2" type="ordered locus">Aaci_2774</name>
</gene>
<organism evidence="2 3">
    <name type="scientific">Alicyclobacillus acidocaldarius subsp. acidocaldarius (strain ATCC 27009 / DSM 446 / BCRC 14685 / JCM 5260 / KCTC 1825 / NBRC 15652 / NCIMB 11725 / NRRL B-14509 / 104-IA)</name>
    <name type="common">Bacillus acidocaldarius</name>
    <dbReference type="NCBI Taxonomy" id="521098"/>
    <lineage>
        <taxon>Bacteria</taxon>
        <taxon>Bacillati</taxon>
        <taxon>Bacillota</taxon>
        <taxon>Bacilli</taxon>
        <taxon>Bacillales</taxon>
        <taxon>Alicyclobacillaceae</taxon>
        <taxon>Alicyclobacillus</taxon>
    </lineage>
</organism>
<proteinExistence type="predicted"/>
<dbReference type="KEGG" id="aac:Aaci_2774"/>
<dbReference type="HOGENOM" id="CLU_1536873_0_0_9"/>
<reference evidence="2 3" key="2">
    <citation type="journal article" date="2010" name="Stand. Genomic Sci.">
        <title>Complete genome sequence of Alicyclobacillus acidocaldarius type strain (104-IA).</title>
        <authorList>
            <person name="Mavromatis K."/>
            <person name="Sikorski J."/>
            <person name="Lapidus A."/>
            <person name="Glavina Del Rio T."/>
            <person name="Copeland A."/>
            <person name="Tice H."/>
            <person name="Cheng J.F."/>
            <person name="Lucas S."/>
            <person name="Chen F."/>
            <person name="Nolan M."/>
            <person name="Bruce D."/>
            <person name="Goodwin L."/>
            <person name="Pitluck S."/>
            <person name="Ivanova N."/>
            <person name="Ovchinnikova G."/>
            <person name="Pati A."/>
            <person name="Chen A."/>
            <person name="Palaniappan K."/>
            <person name="Land M."/>
            <person name="Hauser L."/>
            <person name="Chang Y.J."/>
            <person name="Jeffries C.D."/>
            <person name="Chain P."/>
            <person name="Meincke L."/>
            <person name="Sims D."/>
            <person name="Chertkov O."/>
            <person name="Han C."/>
            <person name="Brettin T."/>
            <person name="Detter J.C."/>
            <person name="Wahrenburg C."/>
            <person name="Rohde M."/>
            <person name="Pukall R."/>
            <person name="Goker M."/>
            <person name="Bristow J."/>
            <person name="Eisen J.A."/>
            <person name="Markowitz V."/>
            <person name="Hugenholtz P."/>
            <person name="Klenk H.P."/>
            <person name="Kyrpides N.C."/>
        </authorList>
    </citation>
    <scope>NUCLEOTIDE SEQUENCE [LARGE SCALE GENOMIC DNA]</scope>
    <source>
        <strain evidence="3">ATCC 27009 / DSM 446 / BCRC 14685 / JCM 5260 / KCTC 1825 / NBRC 15652 / NCIMB 11725 / NRRL B-14509 / 104-IA</strain>
    </source>
</reference>
<dbReference type="Proteomes" id="UP000001917">
    <property type="component" value="Chromosome"/>
</dbReference>
<evidence type="ECO:0000256" key="1">
    <source>
        <dbReference type="SAM" id="MobiDB-lite"/>
    </source>
</evidence>
<evidence type="ECO:0000313" key="2">
    <source>
        <dbReference type="EMBL" id="ACV59778.1"/>
    </source>
</evidence>
<feature type="region of interest" description="Disordered" evidence="1">
    <location>
        <begin position="1"/>
        <end position="24"/>
    </location>
</feature>
<dbReference type="EMBL" id="CP001727">
    <property type="protein sequence ID" value="ACV59778.1"/>
    <property type="molecule type" value="Genomic_DNA"/>
</dbReference>
<keyword evidence="3" id="KW-1185">Reference proteome</keyword>
<protein>
    <submittedName>
        <fullName evidence="2">Uncharacterized protein</fullName>
    </submittedName>
</protein>
<sequence>MPPAEFPPIPVPNSPDPVDEFTPVPLDTPLVPPCPPVCPPPGPAPLPYALSPPALVWLVGGVPPLEGECEDVTGVPPELGALPALAPVDVLTACVFGGIVSGFCTVATCSFGDQAGSLVGTISLDPDDDSVVPSPDPIDAWVTPLVAFDPGAGWAAARAYACQRGFSPKIMNHA</sequence>
<name>C8WUG2_ALIAD</name>
<dbReference type="STRING" id="521098.Aaci_2774"/>
<feature type="compositionally biased region" description="Pro residues" evidence="1">
    <location>
        <begin position="1"/>
        <end position="15"/>
    </location>
</feature>